<evidence type="ECO:0000313" key="2">
    <source>
        <dbReference type="WBParaSite" id="maker-unitig_25498-snap-gene-0.1-mRNA-1"/>
    </source>
</evidence>
<dbReference type="Proteomes" id="UP000095280">
    <property type="component" value="Unplaced"/>
</dbReference>
<protein>
    <submittedName>
        <fullName evidence="2">DEAD domain-containing protein</fullName>
    </submittedName>
</protein>
<proteinExistence type="predicted"/>
<organism evidence="1 2">
    <name type="scientific">Macrostomum lignano</name>
    <dbReference type="NCBI Taxonomy" id="282301"/>
    <lineage>
        <taxon>Eukaryota</taxon>
        <taxon>Metazoa</taxon>
        <taxon>Spiralia</taxon>
        <taxon>Lophotrochozoa</taxon>
        <taxon>Platyhelminthes</taxon>
        <taxon>Rhabditophora</taxon>
        <taxon>Macrostomorpha</taxon>
        <taxon>Macrostomida</taxon>
        <taxon>Macrostomidae</taxon>
        <taxon>Macrostomum</taxon>
    </lineage>
</organism>
<dbReference type="WBParaSite" id="maker-unitig_25498-snap-gene-0.1-mRNA-1">
    <property type="protein sequence ID" value="maker-unitig_25498-snap-gene-0.1-mRNA-1"/>
    <property type="gene ID" value="maker-unitig_25498-snap-gene-0.1"/>
</dbReference>
<sequence>MLKSSARRTDAASCLPDGFIYDANFNEATNANCVLVTTAIGVERALAALATADLLAVLCHGANLRGQAKTSSRPSLISVAMPINDINSRVFLFDLDSCTAAVMSGLAKLLSSCREPYNRHLVVVSYDCRLLKRHLPMLDCSANDANVKFVDLQVLSTTLQQFIQRWQVQPRLPRSLRLMQDLPGQAGSLQGASSSGGLSSRRLRRLAPDGHYTRLCLLLPTTKAEQVLPLYNEMLSALLKPCIGLVKIGC</sequence>
<evidence type="ECO:0000313" key="1">
    <source>
        <dbReference type="Proteomes" id="UP000095280"/>
    </source>
</evidence>
<dbReference type="GO" id="GO:0003676">
    <property type="term" value="F:nucleic acid binding"/>
    <property type="evidence" value="ECO:0007669"/>
    <property type="project" value="InterPro"/>
</dbReference>
<dbReference type="Gene3D" id="3.30.420.10">
    <property type="entry name" value="Ribonuclease H-like superfamily/Ribonuclease H"/>
    <property type="match status" value="1"/>
</dbReference>
<keyword evidence="1" id="KW-1185">Reference proteome</keyword>
<name>A0A1I8F9C7_9PLAT</name>
<dbReference type="InterPro" id="IPR036397">
    <property type="entry name" value="RNaseH_sf"/>
</dbReference>
<accession>A0A1I8F9C7</accession>
<dbReference type="AlphaFoldDB" id="A0A1I8F9C7"/>
<reference evidence="2" key="1">
    <citation type="submission" date="2016-11" db="UniProtKB">
        <authorList>
            <consortium name="WormBaseParasite"/>
        </authorList>
    </citation>
    <scope>IDENTIFICATION</scope>
</reference>